<name>A0AAD3SVR3_NEPGR</name>
<reference evidence="2" key="1">
    <citation type="submission" date="2023-05" db="EMBL/GenBank/DDBJ databases">
        <title>Nepenthes gracilis genome sequencing.</title>
        <authorList>
            <person name="Fukushima K."/>
        </authorList>
    </citation>
    <scope>NUCLEOTIDE SEQUENCE</scope>
    <source>
        <strain evidence="2">SING2019-196</strain>
    </source>
</reference>
<accession>A0AAD3SVR3</accession>
<feature type="compositionally biased region" description="Basic and acidic residues" evidence="1">
    <location>
        <begin position="253"/>
        <end position="265"/>
    </location>
</feature>
<evidence type="ECO:0000313" key="2">
    <source>
        <dbReference type="EMBL" id="GMH18428.1"/>
    </source>
</evidence>
<feature type="region of interest" description="Disordered" evidence="1">
    <location>
        <begin position="172"/>
        <end position="277"/>
    </location>
</feature>
<evidence type="ECO:0000313" key="3">
    <source>
        <dbReference type="Proteomes" id="UP001279734"/>
    </source>
</evidence>
<dbReference type="AlphaFoldDB" id="A0AAD3SVR3"/>
<organism evidence="2 3">
    <name type="scientific">Nepenthes gracilis</name>
    <name type="common">Slender pitcher plant</name>
    <dbReference type="NCBI Taxonomy" id="150966"/>
    <lineage>
        <taxon>Eukaryota</taxon>
        <taxon>Viridiplantae</taxon>
        <taxon>Streptophyta</taxon>
        <taxon>Embryophyta</taxon>
        <taxon>Tracheophyta</taxon>
        <taxon>Spermatophyta</taxon>
        <taxon>Magnoliopsida</taxon>
        <taxon>eudicotyledons</taxon>
        <taxon>Gunneridae</taxon>
        <taxon>Pentapetalae</taxon>
        <taxon>Caryophyllales</taxon>
        <taxon>Nepenthaceae</taxon>
        <taxon>Nepenthes</taxon>
    </lineage>
</organism>
<sequence>MESSISAIYSNSKKKTSRSFKNGTPSFDHGMVSFSNSSDQILDLVNYRPDGGGGLPGSIPSVDFQLSLADCLIGDALKVKIQVLEVSCELSYDPPTSMTFALTFMLTPSGITIAPDDSTTISDQATESVGSHVLAHEEFEAHEKDDKAHAGQRAQPDYTEAYAATPRGQPILAQGRPCVAGSTQKPASHDETTADMTDGPRQRPAARKPSQRASWLPESKGEGPIKAPTPRREKDPRISPTSTAKTRILIPHSLDKSTKKQELELRSPGSWRRRPDHSPDATVCLGIQRLSNLYDNRGPGTQHWRRLWKTDEKPSVSFPPCS</sequence>
<gene>
    <name evidence="2" type="ORF">Nepgr_020269</name>
</gene>
<comment type="caution">
    <text evidence="2">The sequence shown here is derived from an EMBL/GenBank/DDBJ whole genome shotgun (WGS) entry which is preliminary data.</text>
</comment>
<dbReference type="EMBL" id="BSYO01000019">
    <property type="protein sequence ID" value="GMH18428.1"/>
    <property type="molecule type" value="Genomic_DNA"/>
</dbReference>
<protein>
    <submittedName>
        <fullName evidence="2">Uncharacterized protein</fullName>
    </submittedName>
</protein>
<proteinExistence type="predicted"/>
<keyword evidence="3" id="KW-1185">Reference proteome</keyword>
<evidence type="ECO:0000256" key="1">
    <source>
        <dbReference type="SAM" id="MobiDB-lite"/>
    </source>
</evidence>
<dbReference type="Proteomes" id="UP001279734">
    <property type="component" value="Unassembled WGS sequence"/>
</dbReference>